<dbReference type="Pfam" id="PF01555">
    <property type="entry name" value="N6_N4_Mtase"/>
    <property type="match status" value="1"/>
</dbReference>
<reference evidence="6 7" key="1">
    <citation type="submission" date="2018-06" db="EMBL/GenBank/DDBJ databases">
        <authorList>
            <consortium name="Pathogen Informatics"/>
            <person name="Doyle S."/>
        </authorList>
    </citation>
    <scope>NUCLEOTIDE SEQUENCE [LARGE SCALE GENOMIC DNA]</scope>
    <source>
        <strain evidence="6 7">NCTC12112</strain>
    </source>
</reference>
<dbReference type="PRINTS" id="PR00508">
    <property type="entry name" value="S21N4MTFRASE"/>
</dbReference>
<dbReference type="SUPFAM" id="SSF53335">
    <property type="entry name" value="S-adenosyl-L-methionine-dependent methyltransferases"/>
    <property type="match status" value="1"/>
</dbReference>
<evidence type="ECO:0000256" key="1">
    <source>
        <dbReference type="ARBA" id="ARBA00006594"/>
    </source>
</evidence>
<dbReference type="EMBL" id="LS483487">
    <property type="protein sequence ID" value="SQJ05660.1"/>
    <property type="molecule type" value="Genomic_DNA"/>
</dbReference>
<protein>
    <recommendedName>
        <fullName evidence="4">Methyltransferase</fullName>
        <ecNumber evidence="4">2.1.1.-</ecNumber>
    </recommendedName>
</protein>
<evidence type="ECO:0000256" key="2">
    <source>
        <dbReference type="ARBA" id="ARBA00022603"/>
    </source>
</evidence>
<feature type="domain" description="DNA methylase N-4/N-6" evidence="5">
    <location>
        <begin position="20"/>
        <end position="238"/>
    </location>
</feature>
<dbReference type="InterPro" id="IPR002941">
    <property type="entry name" value="DNA_methylase_N4/N6"/>
</dbReference>
<dbReference type="EC" id="2.1.1.-" evidence="4"/>
<dbReference type="GeneID" id="78453240"/>
<name>A0AAX2JCK6_9FUSO</name>
<dbReference type="RefSeq" id="WP_005982074.1">
    <property type="nucleotide sequence ID" value="NZ_CABKNW010000005.1"/>
</dbReference>
<gene>
    <name evidence="6" type="primary">yhdJ</name>
    <name evidence="6" type="ORF">NCTC12112_01939</name>
</gene>
<dbReference type="GO" id="GO:0008170">
    <property type="term" value="F:N-methyltransferase activity"/>
    <property type="evidence" value="ECO:0007669"/>
    <property type="project" value="InterPro"/>
</dbReference>
<dbReference type="PROSITE" id="PS00092">
    <property type="entry name" value="N6_MTASE"/>
    <property type="match status" value="1"/>
</dbReference>
<keyword evidence="3 6" id="KW-0808">Transferase</keyword>
<dbReference type="REBASE" id="254543">
    <property type="entry name" value="M.Ful12112I"/>
</dbReference>
<evidence type="ECO:0000313" key="7">
    <source>
        <dbReference type="Proteomes" id="UP000249008"/>
    </source>
</evidence>
<dbReference type="AlphaFoldDB" id="A0AAX2JCK6"/>
<evidence type="ECO:0000256" key="3">
    <source>
        <dbReference type="ARBA" id="ARBA00022679"/>
    </source>
</evidence>
<comment type="similarity">
    <text evidence="1 4">Belongs to the N(4)/N(6)-methyltransferase family.</text>
</comment>
<dbReference type="InterPro" id="IPR029063">
    <property type="entry name" value="SAM-dependent_MTases_sf"/>
</dbReference>
<dbReference type="NCBIfam" id="NF008572">
    <property type="entry name" value="PRK11524.1"/>
    <property type="match status" value="1"/>
</dbReference>
<dbReference type="InterPro" id="IPR001091">
    <property type="entry name" value="RM_Methyltransferase"/>
</dbReference>
<proteinExistence type="inferred from homology"/>
<keyword evidence="2 6" id="KW-0489">Methyltransferase</keyword>
<dbReference type="Gene3D" id="3.40.50.150">
    <property type="entry name" value="Vaccinia Virus protein VP39"/>
    <property type="match status" value="1"/>
</dbReference>
<dbReference type="KEGG" id="ful:C4N20_00350"/>
<evidence type="ECO:0000256" key="4">
    <source>
        <dbReference type="RuleBase" id="RU362026"/>
    </source>
</evidence>
<dbReference type="GO" id="GO:0032259">
    <property type="term" value="P:methylation"/>
    <property type="evidence" value="ECO:0007669"/>
    <property type="project" value="UniProtKB-KW"/>
</dbReference>
<dbReference type="GO" id="GO:0003677">
    <property type="term" value="F:DNA binding"/>
    <property type="evidence" value="ECO:0007669"/>
    <property type="project" value="InterPro"/>
</dbReference>
<evidence type="ECO:0000259" key="5">
    <source>
        <dbReference type="Pfam" id="PF01555"/>
    </source>
</evidence>
<evidence type="ECO:0000313" key="6">
    <source>
        <dbReference type="EMBL" id="SQJ05660.1"/>
    </source>
</evidence>
<sequence length="255" mass="30126">MILYNCDVIDGLKKVENASVDLLFIDPPYNLGKKYKGTIDHWKTDEEYLEWCYSWLEVSLQKLKPNGCLYFMSSTQYGAYFDIYLREKMHILSRIIWEYDSSGVQAKKHFGSLYEPIIFAVMNKKNYTFNFKDIMVATKTGAQRKLIDYRKNPPVPYNEEKVPGNVWYFPRVRYRMKEYVEHPSQKPEALLERIIKVSTNETDTILDLFAGSFSLGMVCKRLNRKYIGIEKSKEYYTVGIERLKDKKEVLNECDL</sequence>
<dbReference type="InterPro" id="IPR002052">
    <property type="entry name" value="DNA_methylase_N6_adenine_CS"/>
</dbReference>
<organism evidence="6 7">
    <name type="scientific">Fusobacterium ulcerans</name>
    <dbReference type="NCBI Taxonomy" id="861"/>
    <lineage>
        <taxon>Bacteria</taxon>
        <taxon>Fusobacteriati</taxon>
        <taxon>Fusobacteriota</taxon>
        <taxon>Fusobacteriia</taxon>
        <taxon>Fusobacteriales</taxon>
        <taxon>Fusobacteriaceae</taxon>
        <taxon>Fusobacterium</taxon>
    </lineage>
</organism>
<dbReference type="Proteomes" id="UP000249008">
    <property type="component" value="Chromosome 1"/>
</dbReference>
<accession>A0AAX2JCK6</accession>